<keyword evidence="2" id="KW-1185">Reference proteome</keyword>
<dbReference type="EMBL" id="NKCI01000015">
    <property type="protein sequence ID" value="RSL68977.1"/>
    <property type="molecule type" value="Genomic_DNA"/>
</dbReference>
<evidence type="ECO:0000313" key="2">
    <source>
        <dbReference type="Proteomes" id="UP000288168"/>
    </source>
</evidence>
<dbReference type="AlphaFoldDB" id="A0A428QUJ6"/>
<gene>
    <name evidence="1" type="ORF">CEP54_002536</name>
</gene>
<evidence type="ECO:0000313" key="1">
    <source>
        <dbReference type="EMBL" id="RSL68977.1"/>
    </source>
</evidence>
<proteinExistence type="predicted"/>
<sequence>MALIGAIPSTFTFDDLRRADFACGLVSRLEIRDFLKAHRRILEEIHLSHYSLDDDNPSWANVVADIMRLQSAGKTHLETAVITSAYSSIPFAGCGFNRTKTALPIDEEVYSWIMGVDNDVVPCPTADLGHEPSEL</sequence>
<dbReference type="Proteomes" id="UP000288168">
    <property type="component" value="Unassembled WGS sequence"/>
</dbReference>
<reference evidence="1 2" key="1">
    <citation type="submission" date="2017-06" db="EMBL/GenBank/DDBJ databases">
        <title>Comparative genomic analysis of Ambrosia Fusariam Clade fungi.</title>
        <authorList>
            <person name="Stajich J.E."/>
            <person name="Carrillo J."/>
            <person name="Kijimoto T."/>
            <person name="Eskalen A."/>
            <person name="O'Donnell K."/>
            <person name="Kasson M."/>
        </authorList>
    </citation>
    <scope>NUCLEOTIDE SEQUENCE [LARGE SCALE GENOMIC DNA]</scope>
    <source>
        <strain evidence="1 2">NRRL62584</strain>
    </source>
</reference>
<accession>A0A428QUJ6</accession>
<protein>
    <submittedName>
        <fullName evidence="1">Uncharacterized protein</fullName>
    </submittedName>
</protein>
<dbReference type="OrthoDB" id="5422579at2759"/>
<organism evidence="1 2">
    <name type="scientific">Fusarium duplospermum</name>
    <dbReference type="NCBI Taxonomy" id="1325734"/>
    <lineage>
        <taxon>Eukaryota</taxon>
        <taxon>Fungi</taxon>
        <taxon>Dikarya</taxon>
        <taxon>Ascomycota</taxon>
        <taxon>Pezizomycotina</taxon>
        <taxon>Sordariomycetes</taxon>
        <taxon>Hypocreomycetidae</taxon>
        <taxon>Hypocreales</taxon>
        <taxon>Nectriaceae</taxon>
        <taxon>Fusarium</taxon>
        <taxon>Fusarium solani species complex</taxon>
    </lineage>
</organism>
<comment type="caution">
    <text evidence="1">The sequence shown here is derived from an EMBL/GenBank/DDBJ whole genome shotgun (WGS) entry which is preliminary data.</text>
</comment>
<name>A0A428QUJ6_9HYPO</name>